<keyword evidence="2" id="KW-1185">Reference proteome</keyword>
<evidence type="ECO:0000313" key="1">
    <source>
        <dbReference type="EMBL" id="MFF3567975.1"/>
    </source>
</evidence>
<comment type="caution">
    <text evidence="1">The sequence shown here is derived from an EMBL/GenBank/DDBJ whole genome shotgun (WGS) entry which is preliminary data.</text>
</comment>
<protein>
    <submittedName>
        <fullName evidence="1">Uncharacterized protein</fullName>
    </submittedName>
</protein>
<gene>
    <name evidence="1" type="ORF">ACFYXQ_09375</name>
</gene>
<accession>A0ABW6RVC6</accession>
<name>A0ABW6RVC6_9NOCA</name>
<dbReference type="EMBL" id="JBIAQY010000003">
    <property type="protein sequence ID" value="MFF3567975.1"/>
    <property type="molecule type" value="Genomic_DNA"/>
</dbReference>
<organism evidence="1 2">
    <name type="scientific">Nocardia jiangxiensis</name>
    <dbReference type="NCBI Taxonomy" id="282685"/>
    <lineage>
        <taxon>Bacteria</taxon>
        <taxon>Bacillati</taxon>
        <taxon>Actinomycetota</taxon>
        <taxon>Actinomycetes</taxon>
        <taxon>Mycobacteriales</taxon>
        <taxon>Nocardiaceae</taxon>
        <taxon>Nocardia</taxon>
    </lineage>
</organism>
<reference evidence="1 2" key="1">
    <citation type="submission" date="2024-10" db="EMBL/GenBank/DDBJ databases">
        <title>The Natural Products Discovery Center: Release of the First 8490 Sequenced Strains for Exploring Actinobacteria Biosynthetic Diversity.</title>
        <authorList>
            <person name="Kalkreuter E."/>
            <person name="Kautsar S.A."/>
            <person name="Yang D."/>
            <person name="Bader C.D."/>
            <person name="Teijaro C.N."/>
            <person name="Fluegel L."/>
            <person name="Davis C.M."/>
            <person name="Simpson J.R."/>
            <person name="Lauterbach L."/>
            <person name="Steele A.D."/>
            <person name="Gui C."/>
            <person name="Meng S."/>
            <person name="Li G."/>
            <person name="Viehrig K."/>
            <person name="Ye F."/>
            <person name="Su P."/>
            <person name="Kiefer A.F."/>
            <person name="Nichols A."/>
            <person name="Cepeda A.J."/>
            <person name="Yan W."/>
            <person name="Fan B."/>
            <person name="Jiang Y."/>
            <person name="Adhikari A."/>
            <person name="Zheng C.-J."/>
            <person name="Schuster L."/>
            <person name="Cowan T.M."/>
            <person name="Smanski M.J."/>
            <person name="Chevrette M.G."/>
            <person name="De Carvalho L.P.S."/>
            <person name="Shen B."/>
        </authorList>
    </citation>
    <scope>NUCLEOTIDE SEQUENCE [LARGE SCALE GENOMIC DNA]</scope>
    <source>
        <strain evidence="1 2">NPDC002593</strain>
    </source>
</reference>
<dbReference type="RefSeq" id="WP_051192550.1">
    <property type="nucleotide sequence ID" value="NZ_JBIAQY010000003.1"/>
</dbReference>
<evidence type="ECO:0000313" key="2">
    <source>
        <dbReference type="Proteomes" id="UP001601992"/>
    </source>
</evidence>
<sequence length="276" mass="30421">MTEPVRGRPYSRGQTRYGTRTRKPVIYLPVTCEGRLVGYLWASAADDGLSAGFHPKIDEEIFRDDISRLMGTGFWADRLRESFQQDLLPRDGIRHWIGESEHSSYGGVAANARESTADSSAELWNQLNPTVPFDPDPSYEPLIQDGEYPDGSRAHPPEPAMPISTYPDEAVGELVFLTASLRGSVIGYVWAAAADDAAGWLPLAEAGPDGVVAGGLWRSRLMGAYSEGLTPLAALRRMRILRNPAEDTFGRIEPDATEQRIASLQDLRNRSGYRGR</sequence>
<dbReference type="Proteomes" id="UP001601992">
    <property type="component" value="Unassembled WGS sequence"/>
</dbReference>
<proteinExistence type="predicted"/>